<reference evidence="2 3" key="1">
    <citation type="submission" date="2020-04" db="EMBL/GenBank/DDBJ databases">
        <title>Novel Paenibacillus strain UniB2 isolated from commercial digestive syrup.</title>
        <authorList>
            <person name="Thorat V."/>
            <person name="Kirdat K."/>
            <person name="Tiwarekar B."/>
            <person name="Yadav A."/>
        </authorList>
    </citation>
    <scope>NUCLEOTIDE SEQUENCE [LARGE SCALE GENOMIC DNA]</scope>
    <source>
        <strain evidence="2 3">UniB2</strain>
    </source>
</reference>
<dbReference type="Pfam" id="PF04230">
    <property type="entry name" value="PS_pyruv_trans"/>
    <property type="match status" value="1"/>
</dbReference>
<evidence type="ECO:0000259" key="1">
    <source>
        <dbReference type="Pfam" id="PF04230"/>
    </source>
</evidence>
<organism evidence="2 3">
    <name type="scientific">Paenibacillus albicereus</name>
    <dbReference type="NCBI Taxonomy" id="2726185"/>
    <lineage>
        <taxon>Bacteria</taxon>
        <taxon>Bacillati</taxon>
        <taxon>Bacillota</taxon>
        <taxon>Bacilli</taxon>
        <taxon>Bacillales</taxon>
        <taxon>Paenibacillaceae</taxon>
        <taxon>Paenibacillus</taxon>
    </lineage>
</organism>
<protein>
    <submittedName>
        <fullName evidence="2">Polysaccharide pyruvyl transferase</fullName>
    </submittedName>
</protein>
<keyword evidence="3" id="KW-1185">Reference proteome</keyword>
<dbReference type="PANTHER" id="PTHR36836:SF1">
    <property type="entry name" value="COLANIC ACID BIOSYNTHESIS PROTEIN WCAK"/>
    <property type="match status" value="1"/>
</dbReference>
<dbReference type="AlphaFoldDB" id="A0A6H2GUP5"/>
<dbReference type="GO" id="GO:0016740">
    <property type="term" value="F:transferase activity"/>
    <property type="evidence" value="ECO:0007669"/>
    <property type="project" value="UniProtKB-KW"/>
</dbReference>
<dbReference type="KEGG" id="palr:HGI30_05820"/>
<dbReference type="InterPro" id="IPR007345">
    <property type="entry name" value="Polysacch_pyruvyl_Trfase"/>
</dbReference>
<proteinExistence type="predicted"/>
<accession>A0A6H2GUP5</accession>
<dbReference type="RefSeq" id="WP_168906781.1">
    <property type="nucleotide sequence ID" value="NZ_CP051428.1"/>
</dbReference>
<name>A0A6H2GUP5_9BACL</name>
<dbReference type="EMBL" id="CP051428">
    <property type="protein sequence ID" value="QJC51127.1"/>
    <property type="molecule type" value="Genomic_DNA"/>
</dbReference>
<dbReference type="Proteomes" id="UP000502136">
    <property type="component" value="Chromosome"/>
</dbReference>
<gene>
    <name evidence="2" type="ORF">HGI30_05820</name>
</gene>
<evidence type="ECO:0000313" key="2">
    <source>
        <dbReference type="EMBL" id="QJC51127.1"/>
    </source>
</evidence>
<sequence length="423" mass="47839">MKVLIINAHSSKNKGDAAIIISMIQSIRKFNADATITIASRYPMDDDLYLSYGCNVVEQITRFPDKKHSKLKRLALIIRDLMDARKFVSQGKIPETRQAEAFNAYQSADIIVSCGGGFIYSHSPIIEASLIMHLAQIFFAKKLNKKVITYAQSIGPFHSGFSKYVTRKVLNEVDVITVREELSQLFLRNIGVHNTKMVGDSAFVIETDHIKIDQLLDLDKSRPNVGVTVRQWTFPNQVEPEKKYKQYIQAVVDSIEFLVHEKQATVYLVPQVTGPTPIEDDRIGSQHVWNLLSQETKKQVRLLTTDYSPIELKAIYSNFDMFVGTRMHSNIFSLSSHVPTVAISYEPKTTGIMKMLGLSQYVCEINSITSSELVEKCDLAWKQLSSYRSELEAIIPEIKVKAEEPARIIRQLTASSKNEVMVS</sequence>
<keyword evidence="2" id="KW-0808">Transferase</keyword>
<feature type="domain" description="Polysaccharide pyruvyl transferase" evidence="1">
    <location>
        <begin position="13"/>
        <end position="346"/>
    </location>
</feature>
<dbReference type="PANTHER" id="PTHR36836">
    <property type="entry name" value="COLANIC ACID BIOSYNTHESIS PROTEIN WCAK"/>
    <property type="match status" value="1"/>
</dbReference>
<evidence type="ECO:0000313" key="3">
    <source>
        <dbReference type="Proteomes" id="UP000502136"/>
    </source>
</evidence>